<dbReference type="OrthoDB" id="279611at2"/>
<reference evidence="4 5" key="1">
    <citation type="submission" date="2019-02" db="EMBL/GenBank/DDBJ databases">
        <title>Deep-cultivation of Planctomycetes and their phenomic and genomic characterization uncovers novel biology.</title>
        <authorList>
            <person name="Wiegand S."/>
            <person name="Jogler M."/>
            <person name="Boedeker C."/>
            <person name="Pinto D."/>
            <person name="Vollmers J."/>
            <person name="Rivas-Marin E."/>
            <person name="Kohn T."/>
            <person name="Peeters S.H."/>
            <person name="Heuer A."/>
            <person name="Rast P."/>
            <person name="Oberbeckmann S."/>
            <person name="Bunk B."/>
            <person name="Jeske O."/>
            <person name="Meyerdierks A."/>
            <person name="Storesund J.E."/>
            <person name="Kallscheuer N."/>
            <person name="Luecker S."/>
            <person name="Lage O.M."/>
            <person name="Pohl T."/>
            <person name="Merkel B.J."/>
            <person name="Hornburger P."/>
            <person name="Mueller R.-W."/>
            <person name="Bruemmer F."/>
            <person name="Labrenz M."/>
            <person name="Spormann A.M."/>
            <person name="Op den Camp H."/>
            <person name="Overmann J."/>
            <person name="Amann R."/>
            <person name="Jetten M.S.M."/>
            <person name="Mascher T."/>
            <person name="Medema M.H."/>
            <person name="Devos D.P."/>
            <person name="Kaster A.-K."/>
            <person name="Ovreas L."/>
            <person name="Rohde M."/>
            <person name="Galperin M.Y."/>
            <person name="Jogler C."/>
        </authorList>
    </citation>
    <scope>NUCLEOTIDE SEQUENCE [LARGE SCALE GENOMIC DNA]</scope>
    <source>
        <strain evidence="4 5">Poly30</strain>
    </source>
</reference>
<feature type="domain" description="Sulfatase N-terminal" evidence="3">
    <location>
        <begin position="44"/>
        <end position="367"/>
    </location>
</feature>
<dbReference type="EC" id="3.1.6.1" evidence="4"/>
<dbReference type="PROSITE" id="PS51257">
    <property type="entry name" value="PROKAR_LIPOPROTEIN"/>
    <property type="match status" value="1"/>
</dbReference>
<dbReference type="Gene3D" id="3.40.720.10">
    <property type="entry name" value="Alkaline Phosphatase, subunit A"/>
    <property type="match status" value="1"/>
</dbReference>
<evidence type="ECO:0000313" key="5">
    <source>
        <dbReference type="Proteomes" id="UP000320390"/>
    </source>
</evidence>
<dbReference type="InterPro" id="IPR000917">
    <property type="entry name" value="Sulfatase_N"/>
</dbReference>
<keyword evidence="4" id="KW-0378">Hydrolase</keyword>
<dbReference type="InterPro" id="IPR017850">
    <property type="entry name" value="Alkaline_phosphatase_core_sf"/>
</dbReference>
<dbReference type="PANTHER" id="PTHR43751">
    <property type="entry name" value="SULFATASE"/>
    <property type="match status" value="1"/>
</dbReference>
<evidence type="ECO:0000256" key="1">
    <source>
        <dbReference type="SAM" id="MobiDB-lite"/>
    </source>
</evidence>
<protein>
    <submittedName>
        <fullName evidence="4">Arylsulfatase</fullName>
        <ecNumber evidence="4">3.1.6.1</ecNumber>
    </submittedName>
</protein>
<dbReference type="Pfam" id="PF00884">
    <property type="entry name" value="Sulfatase"/>
    <property type="match status" value="1"/>
</dbReference>
<evidence type="ECO:0000259" key="3">
    <source>
        <dbReference type="Pfam" id="PF00884"/>
    </source>
</evidence>
<dbReference type="RefSeq" id="WP_145194865.1">
    <property type="nucleotide sequence ID" value="NZ_CP036434.1"/>
</dbReference>
<evidence type="ECO:0000256" key="2">
    <source>
        <dbReference type="SAM" id="SignalP"/>
    </source>
</evidence>
<evidence type="ECO:0000313" key="4">
    <source>
        <dbReference type="EMBL" id="QDV05462.1"/>
    </source>
</evidence>
<dbReference type="SUPFAM" id="SSF53649">
    <property type="entry name" value="Alkaline phosphatase-like"/>
    <property type="match status" value="1"/>
</dbReference>
<dbReference type="Proteomes" id="UP000320390">
    <property type="component" value="Chromosome"/>
</dbReference>
<feature type="chain" id="PRO_5021977927" evidence="2">
    <location>
        <begin position="23"/>
        <end position="506"/>
    </location>
</feature>
<keyword evidence="2" id="KW-0732">Signal</keyword>
<sequence length="506" mass="55861" precursor="true">MRNLTLPTPAVPTSLRSPVACAFVLALMGAGTASCGKPPEPPRPNVVLISIDTLRSDHLGCYGYRRNTSPEIDALAQQGALFEQHITSAPWTLPAHTAMFTSVPDSVHGVTSPIGHRLAEEFETLPESFQQAGYATAGFFAGPYLHPAFGLGQGFDRYVDCVNTVPDEAVDADNRWSMQDPVLRRSHHGVTNDKVYAQWKAFYEEAGTRAGKGDRPFFAFVHLWDVHFDFEPPAPYDTMFDPDYTGPFTGKDFFTDPAVNAAIPERDKQHIIALYDGEIRWTDGFVGKIKADLQQKGLLENTIFVITSDHGTELFDHGGKGHRTALYDEQIHIPLVVHFPRLVLPDQRYRNQTRMIDLGPTIRDLAGLAPVSTTMGESLAPLLRGDVGTLPSQPAISELYDVGRELRSMRTDTAKLVHAADSGEMSWFDLAADPGERERRKVRPGDRSRKLKEQYESLQAWLLQAIENRPAGPAEAHTPDAILRSLRANGYTGDDDEDDAKSGGGR</sequence>
<gene>
    <name evidence="4" type="ORF">Poly30_09600</name>
</gene>
<feature type="signal peptide" evidence="2">
    <location>
        <begin position="1"/>
        <end position="22"/>
    </location>
</feature>
<dbReference type="InterPro" id="IPR052701">
    <property type="entry name" value="GAG_Ulvan_Degrading_Sulfatases"/>
</dbReference>
<dbReference type="GO" id="GO:0004065">
    <property type="term" value="F:arylsulfatase activity"/>
    <property type="evidence" value="ECO:0007669"/>
    <property type="project" value="UniProtKB-EC"/>
</dbReference>
<name>A0A518EN03_9BACT</name>
<dbReference type="PANTHER" id="PTHR43751:SF3">
    <property type="entry name" value="SULFATASE N-TERMINAL DOMAIN-CONTAINING PROTEIN"/>
    <property type="match status" value="1"/>
</dbReference>
<feature type="region of interest" description="Disordered" evidence="1">
    <location>
        <begin position="471"/>
        <end position="506"/>
    </location>
</feature>
<keyword evidence="5" id="KW-1185">Reference proteome</keyword>
<proteinExistence type="predicted"/>
<dbReference type="AlphaFoldDB" id="A0A518EN03"/>
<dbReference type="CDD" id="cd16148">
    <property type="entry name" value="sulfatase_like"/>
    <property type="match status" value="1"/>
</dbReference>
<accession>A0A518EN03</accession>
<organism evidence="4 5">
    <name type="scientific">Saltatorellus ferox</name>
    <dbReference type="NCBI Taxonomy" id="2528018"/>
    <lineage>
        <taxon>Bacteria</taxon>
        <taxon>Pseudomonadati</taxon>
        <taxon>Planctomycetota</taxon>
        <taxon>Planctomycetia</taxon>
        <taxon>Planctomycetia incertae sedis</taxon>
        <taxon>Saltatorellus</taxon>
    </lineage>
</organism>
<dbReference type="EMBL" id="CP036434">
    <property type="protein sequence ID" value="QDV05462.1"/>
    <property type="molecule type" value="Genomic_DNA"/>
</dbReference>